<dbReference type="Pfam" id="PF17907">
    <property type="entry name" value="AWS"/>
    <property type="match status" value="1"/>
</dbReference>
<comment type="catalytic activity">
    <reaction evidence="14">
        <text>L-lysyl(36)-[histone H3] + 3 S-adenosyl-L-methionine = N(6),N(6),N(6)-trimethyl-L-lysyl(36)-[histone H3] + 3 S-adenosyl-L-homocysteine + 3 H(+)</text>
        <dbReference type="Rhea" id="RHEA:60324"/>
        <dbReference type="Rhea" id="RHEA-COMP:9785"/>
        <dbReference type="Rhea" id="RHEA-COMP:15536"/>
        <dbReference type="ChEBI" id="CHEBI:15378"/>
        <dbReference type="ChEBI" id="CHEBI:29969"/>
        <dbReference type="ChEBI" id="CHEBI:57856"/>
        <dbReference type="ChEBI" id="CHEBI:59789"/>
        <dbReference type="ChEBI" id="CHEBI:61961"/>
        <dbReference type="EC" id="2.1.1.359"/>
    </reaction>
</comment>
<evidence type="ECO:0000256" key="13">
    <source>
        <dbReference type="ARBA" id="ARBA00030091"/>
    </source>
</evidence>
<dbReference type="CDD" id="cd00201">
    <property type="entry name" value="WW"/>
    <property type="match status" value="1"/>
</dbReference>
<dbReference type="SUPFAM" id="SSF47676">
    <property type="entry name" value="Conserved domain common to transcription factors TFIIS, elongin A, CRSP70"/>
    <property type="match status" value="1"/>
</dbReference>
<dbReference type="Pfam" id="PF00856">
    <property type="entry name" value="SET"/>
    <property type="match status" value="1"/>
</dbReference>
<keyword evidence="10" id="KW-0805">Transcription regulation</keyword>
<dbReference type="Pfam" id="PF00397">
    <property type="entry name" value="WW"/>
    <property type="match status" value="1"/>
</dbReference>
<dbReference type="InterPro" id="IPR036020">
    <property type="entry name" value="WW_dom_sf"/>
</dbReference>
<dbReference type="Gene3D" id="2.170.270.10">
    <property type="entry name" value="SET domain"/>
    <property type="match status" value="1"/>
</dbReference>
<evidence type="ECO:0000256" key="2">
    <source>
        <dbReference type="ARBA" id="ARBA00004286"/>
    </source>
</evidence>
<name>A0A1L0DPD6_9ASCO</name>
<dbReference type="PROSITE" id="PS51568">
    <property type="entry name" value="SAM_MT43_SET2_1"/>
    <property type="match status" value="1"/>
</dbReference>
<feature type="domain" description="Post-SET" evidence="18">
    <location>
        <begin position="226"/>
        <end position="242"/>
    </location>
</feature>
<protein>
    <recommendedName>
        <fullName evidence="4">Histone-lysine N-methyltransferase, H3 lysine-36 specific</fullName>
        <ecNumber evidence="3">2.1.1.359</ecNumber>
    </recommendedName>
    <alternativeName>
        <fullName evidence="13">SET domain-containing protein 2</fullName>
    </alternativeName>
</protein>
<keyword evidence="5" id="KW-0158">Chromosome</keyword>
<evidence type="ECO:0000256" key="8">
    <source>
        <dbReference type="ARBA" id="ARBA00022679"/>
    </source>
</evidence>
<dbReference type="SUPFAM" id="SSF51045">
    <property type="entry name" value="WW domain"/>
    <property type="match status" value="1"/>
</dbReference>
<evidence type="ECO:0000256" key="14">
    <source>
        <dbReference type="ARBA" id="ARBA00047545"/>
    </source>
</evidence>
<feature type="domain" description="AWS" evidence="19">
    <location>
        <begin position="44"/>
        <end position="100"/>
    </location>
</feature>
<dbReference type="PROSITE" id="PS51215">
    <property type="entry name" value="AWS"/>
    <property type="match status" value="1"/>
</dbReference>
<keyword evidence="12" id="KW-0539">Nucleus</keyword>
<dbReference type="InterPro" id="IPR003616">
    <property type="entry name" value="Post-SET_dom"/>
</dbReference>
<keyword evidence="9" id="KW-0949">S-adenosyl-L-methionine</keyword>
<gene>
    <name evidence="20" type="ORF">SAMEA4029009_CIC11G00000004520</name>
</gene>
<evidence type="ECO:0000256" key="3">
    <source>
        <dbReference type="ARBA" id="ARBA00012178"/>
    </source>
</evidence>
<dbReference type="AlphaFoldDB" id="A0A1L0DPD6"/>
<dbReference type="SUPFAM" id="SSF82199">
    <property type="entry name" value="SET domain"/>
    <property type="match status" value="1"/>
</dbReference>
<keyword evidence="6" id="KW-0678">Repressor</keyword>
<sequence>MSDREYTPALFNDAPSKTAEATSSFEEINECQYISKNLGDSGQKETMTCDCPEEWDEEAARNLACGEDSNCINRLTSVECNNRTCACGKDCQNQRFQKRQYAPVKVIQTEKKGYGLVAEHDIPEHLFVYEYTGEVIDEAAFRQRMIDYDRRLLRHFYFMMLTKDAFIDATEKGSLARFCNHSCSPNAYVDKWVVGDKLRMGIFAKRTIATGEEITFDYNVDRYGAQLQPCYCESPNCLGWMGGKTQTDAALLLPDGISEALGVTRQQEKAWLKQNKLTRANQQSPDAVVNEEFVRSLTVAPLVDSDVTKAMSALMKVEEHSIVAKLIERLFITDDPKTNALIVKLHGYKTLSKVLKEHGATDDDLTFKVLLVLKRWPSMTRNKIELSQIEAEVNTIYKELKHPETKELAAGLIEEWSKLEMAYRIPKNNENGNNEVKRSMSPLFGRNPRSELPAQPIAADESGVNLNDDEELPEGWQKALDTNTNTVYYYHTGLGISKWEKPTMAIPKGPKVSTPKAPKAPSKQKKNERPRPQKRQDEKDLTRLQEQRLQQMKEEQFKEVREKEKLLQELIIQSQKDVEEKKRLAEKLKQERIEKHKERKRKREAAAAHSKSKSSNPVEQVSPEVAWTKTLAKYIPNMIKKHEAEIGHENIKGCARELVKIIAAKEARKQDGKPPRELDNAKLAKLKAFSNSFMEKFLDKYRSKRVKHNGGEQ</sequence>
<dbReference type="Proteomes" id="UP000182259">
    <property type="component" value="Chromosome V"/>
</dbReference>
<dbReference type="InterPro" id="IPR001214">
    <property type="entry name" value="SET_dom"/>
</dbReference>
<dbReference type="SMART" id="SM00317">
    <property type="entry name" value="SET"/>
    <property type="match status" value="1"/>
</dbReference>
<keyword evidence="11" id="KW-0804">Transcription</keyword>
<dbReference type="InterPro" id="IPR006560">
    <property type="entry name" value="AWS_dom"/>
</dbReference>
<dbReference type="EMBL" id="LT635768">
    <property type="protein sequence ID" value="SGZ57712.1"/>
    <property type="molecule type" value="Genomic_DNA"/>
</dbReference>
<dbReference type="GO" id="GO:0006355">
    <property type="term" value="P:regulation of DNA-templated transcription"/>
    <property type="evidence" value="ECO:0007669"/>
    <property type="project" value="InterPro"/>
</dbReference>
<dbReference type="InterPro" id="IPR013257">
    <property type="entry name" value="SRI"/>
</dbReference>
<dbReference type="GO" id="GO:0140955">
    <property type="term" value="F:histone H3K36 trimethyltransferase activity"/>
    <property type="evidence" value="ECO:0007669"/>
    <property type="project" value="UniProtKB-EC"/>
</dbReference>
<feature type="compositionally biased region" description="Basic and acidic residues" evidence="15">
    <location>
        <begin position="525"/>
        <end position="540"/>
    </location>
</feature>
<evidence type="ECO:0000256" key="12">
    <source>
        <dbReference type="ARBA" id="ARBA00023242"/>
    </source>
</evidence>
<evidence type="ECO:0000256" key="1">
    <source>
        <dbReference type="ARBA" id="ARBA00004123"/>
    </source>
</evidence>
<evidence type="ECO:0000313" key="20">
    <source>
        <dbReference type="EMBL" id="SGZ57712.1"/>
    </source>
</evidence>
<dbReference type="InterPro" id="IPR044437">
    <property type="entry name" value="SETD2/Set2_SET"/>
</dbReference>
<feature type="domain" description="SET" evidence="17">
    <location>
        <begin position="102"/>
        <end position="219"/>
    </location>
</feature>
<feature type="region of interest" description="Disordered" evidence="15">
    <location>
        <begin position="505"/>
        <end position="540"/>
    </location>
</feature>
<evidence type="ECO:0000259" key="19">
    <source>
        <dbReference type="PROSITE" id="PS51215"/>
    </source>
</evidence>
<evidence type="ECO:0000256" key="11">
    <source>
        <dbReference type="ARBA" id="ARBA00023163"/>
    </source>
</evidence>
<evidence type="ECO:0000256" key="4">
    <source>
        <dbReference type="ARBA" id="ARBA00018028"/>
    </source>
</evidence>
<dbReference type="GO" id="GO:0032259">
    <property type="term" value="P:methylation"/>
    <property type="evidence" value="ECO:0007669"/>
    <property type="project" value="UniProtKB-KW"/>
</dbReference>
<dbReference type="InterPro" id="IPR035441">
    <property type="entry name" value="TFIIS/LEDGF_dom_sf"/>
</dbReference>
<dbReference type="InterPro" id="IPR025788">
    <property type="entry name" value="Set2_fungi"/>
</dbReference>
<evidence type="ECO:0000256" key="10">
    <source>
        <dbReference type="ARBA" id="ARBA00023015"/>
    </source>
</evidence>
<evidence type="ECO:0000256" key="15">
    <source>
        <dbReference type="SAM" id="MobiDB-lite"/>
    </source>
</evidence>
<dbReference type="SMART" id="SM00456">
    <property type="entry name" value="WW"/>
    <property type="match status" value="1"/>
</dbReference>
<dbReference type="GO" id="GO:0005634">
    <property type="term" value="C:nucleus"/>
    <property type="evidence" value="ECO:0007669"/>
    <property type="project" value="UniProtKB-SubCell"/>
</dbReference>
<organism evidence="20 21">
    <name type="scientific">Sungouiella intermedia</name>
    <dbReference type="NCBI Taxonomy" id="45354"/>
    <lineage>
        <taxon>Eukaryota</taxon>
        <taxon>Fungi</taxon>
        <taxon>Dikarya</taxon>
        <taxon>Ascomycota</taxon>
        <taxon>Saccharomycotina</taxon>
        <taxon>Pichiomycetes</taxon>
        <taxon>Metschnikowiaceae</taxon>
        <taxon>Sungouiella</taxon>
    </lineage>
</organism>
<feature type="compositionally biased region" description="Low complexity" evidence="15">
    <location>
        <begin position="510"/>
        <end position="521"/>
    </location>
</feature>
<evidence type="ECO:0000259" key="17">
    <source>
        <dbReference type="PROSITE" id="PS50280"/>
    </source>
</evidence>
<reference evidence="20 21" key="1">
    <citation type="submission" date="2016-10" db="EMBL/GenBank/DDBJ databases">
        <authorList>
            <person name="de Groot N.N."/>
        </authorList>
    </citation>
    <scope>NUCLEOTIDE SEQUENCE [LARGE SCALE GENOMIC DNA]</scope>
    <source>
        <strain evidence="20 21">PYCC 4715</strain>
    </source>
</reference>
<dbReference type="EC" id="2.1.1.359" evidence="3"/>
<dbReference type="GO" id="GO:0005694">
    <property type="term" value="C:chromosome"/>
    <property type="evidence" value="ECO:0007669"/>
    <property type="project" value="UniProtKB-SubCell"/>
</dbReference>
<evidence type="ECO:0000259" key="16">
    <source>
        <dbReference type="PROSITE" id="PS50020"/>
    </source>
</evidence>
<dbReference type="SMART" id="SM00508">
    <property type="entry name" value="PostSET"/>
    <property type="match status" value="1"/>
</dbReference>
<dbReference type="Gene3D" id="2.20.70.10">
    <property type="match status" value="1"/>
</dbReference>
<evidence type="ECO:0000256" key="6">
    <source>
        <dbReference type="ARBA" id="ARBA00022491"/>
    </source>
</evidence>
<dbReference type="PROSITE" id="PS50280">
    <property type="entry name" value="SET"/>
    <property type="match status" value="1"/>
</dbReference>
<dbReference type="Gene3D" id="1.10.1740.100">
    <property type="entry name" value="Set2, Rpb1 interacting domain"/>
    <property type="match status" value="1"/>
</dbReference>
<comment type="subcellular location">
    <subcellularLocation>
        <location evidence="2">Chromosome</location>
    </subcellularLocation>
    <subcellularLocation>
        <location evidence="1">Nucleus</location>
    </subcellularLocation>
</comment>
<evidence type="ECO:0000256" key="5">
    <source>
        <dbReference type="ARBA" id="ARBA00022454"/>
    </source>
</evidence>
<proteinExistence type="predicted"/>
<evidence type="ECO:0000256" key="9">
    <source>
        <dbReference type="ARBA" id="ARBA00022691"/>
    </source>
</evidence>
<dbReference type="InterPro" id="IPR001202">
    <property type="entry name" value="WW_dom"/>
</dbReference>
<feature type="region of interest" description="Disordered" evidence="15">
    <location>
        <begin position="590"/>
        <end position="621"/>
    </location>
</feature>
<evidence type="ECO:0000313" key="21">
    <source>
        <dbReference type="Proteomes" id="UP000182259"/>
    </source>
</evidence>
<dbReference type="SMART" id="SM00570">
    <property type="entry name" value="AWS"/>
    <property type="match status" value="1"/>
</dbReference>
<accession>A0A1L0DPD6</accession>
<dbReference type="InterPro" id="IPR046341">
    <property type="entry name" value="SET_dom_sf"/>
</dbReference>
<evidence type="ECO:0000256" key="7">
    <source>
        <dbReference type="ARBA" id="ARBA00022603"/>
    </source>
</evidence>
<dbReference type="PROSITE" id="PS50020">
    <property type="entry name" value="WW_DOMAIN_2"/>
    <property type="match status" value="1"/>
</dbReference>
<keyword evidence="7" id="KW-0489">Methyltransferase</keyword>
<dbReference type="PROSITE" id="PS50868">
    <property type="entry name" value="POST_SET"/>
    <property type="match status" value="1"/>
</dbReference>
<dbReference type="Pfam" id="PF08236">
    <property type="entry name" value="SRI"/>
    <property type="match status" value="1"/>
</dbReference>
<dbReference type="InterPro" id="IPR050777">
    <property type="entry name" value="SET2_Histone-Lys_MeTrsfase"/>
</dbReference>
<keyword evidence="8" id="KW-0808">Transferase</keyword>
<dbReference type="InterPro" id="IPR038190">
    <property type="entry name" value="SRI_sf"/>
</dbReference>
<feature type="domain" description="WW" evidence="16">
    <location>
        <begin position="470"/>
        <end position="504"/>
    </location>
</feature>
<dbReference type="FunFam" id="2.170.270.10:FF:000033">
    <property type="entry name" value="Histone-lysine N-methyltransferase"/>
    <property type="match status" value="1"/>
</dbReference>
<dbReference type="PANTHER" id="PTHR22884">
    <property type="entry name" value="SET DOMAIN PROTEINS"/>
    <property type="match status" value="1"/>
</dbReference>
<evidence type="ECO:0000259" key="18">
    <source>
        <dbReference type="PROSITE" id="PS50868"/>
    </source>
</evidence>
<dbReference type="CDD" id="cd19172">
    <property type="entry name" value="SET_SETD2"/>
    <property type="match status" value="1"/>
</dbReference>